<dbReference type="InterPro" id="IPR013752">
    <property type="entry name" value="KPA_reductase"/>
</dbReference>
<dbReference type="UniPathway" id="UPA00028">
    <property type="reaction ID" value="UER00004"/>
</dbReference>
<dbReference type="Gene3D" id="3.40.50.720">
    <property type="entry name" value="NAD(P)-binding Rossmann-like Domain"/>
    <property type="match status" value="1"/>
</dbReference>
<dbReference type="Gene3D" id="1.10.1040.10">
    <property type="entry name" value="N-(1-d-carboxylethyl)-l-norvaline Dehydrogenase, domain 2"/>
    <property type="match status" value="1"/>
</dbReference>
<feature type="domain" description="Ketopantoate reductase C-terminal" evidence="6">
    <location>
        <begin position="172"/>
        <end position="314"/>
    </location>
</feature>
<comment type="pathway">
    <text evidence="4">Cofactor biosynthesis; (R)-pantothenate biosynthesis; (R)-pantoate from 3-methyl-2-oxobutanoate: step 2/2.</text>
</comment>
<sequence length="337" mass="35897">MRIAVIGAGALGGLFATLFARAGHDLTITAREVARSLIRENGIRLTGGYGDAQCRVLVREILTETPDLTLICTKAQDAAAAIAENAELLDGSPVIVVQNGLDGVRIAQDLLPNSECFGLLTLIAAHYIGPGRVRVTTAASSYLGRGNGKADAATQHWQAVLDEAFPTFAAEDFVGAQWTKLVVNMLNALPAITGLSVQAIIADAPLRRILTESMQETVQVGMARHVTFGSLQGMSDRSLRVFARLPVALGQTLPLRMGAKMGPVANLGSTLQSIKRAHLTEIDHLNGAVVRQAELAGRRAPVNALLTALVHEVEISREFLKPAQVMARFDQLTATSR</sequence>
<dbReference type="SUPFAM" id="SSF48179">
    <property type="entry name" value="6-phosphogluconate dehydrogenase C-terminal domain-like"/>
    <property type="match status" value="1"/>
</dbReference>
<keyword evidence="4" id="KW-0566">Pantothenate biosynthesis</keyword>
<protein>
    <recommendedName>
        <fullName evidence="4">2-dehydropantoate 2-reductase</fullName>
        <ecNumber evidence="4">1.1.1.169</ecNumber>
    </recommendedName>
    <alternativeName>
        <fullName evidence="4">Ketopantoate reductase</fullName>
    </alternativeName>
</protein>
<evidence type="ECO:0000313" key="7">
    <source>
        <dbReference type="EMBL" id="SFH58029.1"/>
    </source>
</evidence>
<comment type="function">
    <text evidence="4">Catalyzes the NADPH-dependent reduction of ketopantoate into pantoic acid.</text>
</comment>
<comment type="similarity">
    <text evidence="1 4">Belongs to the ketopantoate reductase family.</text>
</comment>
<organism evidence="8 10">
    <name type="scientific">Cryobacterium levicorallinum</name>
    <dbReference type="NCBI Taxonomy" id="995038"/>
    <lineage>
        <taxon>Bacteria</taxon>
        <taxon>Bacillati</taxon>
        <taxon>Actinomycetota</taxon>
        <taxon>Actinomycetes</taxon>
        <taxon>Micrococcales</taxon>
        <taxon>Microbacteriaceae</taxon>
        <taxon>Cryobacterium</taxon>
    </lineage>
</organism>
<dbReference type="Pfam" id="PF08546">
    <property type="entry name" value="ApbA_C"/>
    <property type="match status" value="1"/>
</dbReference>
<evidence type="ECO:0000256" key="3">
    <source>
        <dbReference type="ARBA" id="ARBA00023002"/>
    </source>
</evidence>
<dbReference type="PANTHER" id="PTHR21708:SF26">
    <property type="entry name" value="2-DEHYDROPANTOATE 2-REDUCTASE"/>
    <property type="match status" value="1"/>
</dbReference>
<dbReference type="STRING" id="995038.SAMN05216274_108146"/>
<comment type="catalytic activity">
    <reaction evidence="4">
        <text>(R)-pantoate + NADP(+) = 2-dehydropantoate + NADPH + H(+)</text>
        <dbReference type="Rhea" id="RHEA:16233"/>
        <dbReference type="ChEBI" id="CHEBI:11561"/>
        <dbReference type="ChEBI" id="CHEBI:15378"/>
        <dbReference type="ChEBI" id="CHEBI:15980"/>
        <dbReference type="ChEBI" id="CHEBI:57783"/>
        <dbReference type="ChEBI" id="CHEBI:58349"/>
        <dbReference type="EC" id="1.1.1.169"/>
    </reaction>
</comment>
<evidence type="ECO:0000256" key="4">
    <source>
        <dbReference type="RuleBase" id="RU362068"/>
    </source>
</evidence>
<dbReference type="InterPro" id="IPR013328">
    <property type="entry name" value="6PGD_dom2"/>
</dbReference>
<dbReference type="PANTHER" id="PTHR21708">
    <property type="entry name" value="PROBABLE 2-DEHYDROPANTOATE 2-REDUCTASE"/>
    <property type="match status" value="1"/>
</dbReference>
<dbReference type="InterPro" id="IPR051402">
    <property type="entry name" value="KPR-Related"/>
</dbReference>
<dbReference type="EMBL" id="SOFE01000022">
    <property type="protein sequence ID" value="TFB83419.1"/>
    <property type="molecule type" value="Genomic_DNA"/>
</dbReference>
<dbReference type="NCBIfam" id="TIGR00745">
    <property type="entry name" value="apbA_panE"/>
    <property type="match status" value="1"/>
</dbReference>
<reference evidence="7 9" key="1">
    <citation type="submission" date="2016-10" db="EMBL/GenBank/DDBJ databases">
        <authorList>
            <person name="Varghese N."/>
            <person name="Submissions S."/>
        </authorList>
    </citation>
    <scope>NUCLEOTIDE SEQUENCE [LARGE SCALE GENOMIC DNA]</scope>
    <source>
        <strain evidence="7 9">GMCC 1.11211</strain>
    </source>
</reference>
<dbReference type="GO" id="GO:0015940">
    <property type="term" value="P:pantothenate biosynthetic process"/>
    <property type="evidence" value="ECO:0007669"/>
    <property type="project" value="UniProtKB-UniPathway"/>
</dbReference>
<evidence type="ECO:0000313" key="10">
    <source>
        <dbReference type="Proteomes" id="UP000297963"/>
    </source>
</evidence>
<dbReference type="InterPro" id="IPR008927">
    <property type="entry name" value="6-PGluconate_DH-like_C_sf"/>
</dbReference>
<dbReference type="GO" id="GO:0008677">
    <property type="term" value="F:2-dehydropantoate 2-reductase activity"/>
    <property type="evidence" value="ECO:0007669"/>
    <property type="project" value="UniProtKB-EC"/>
</dbReference>
<accession>A0A1I3B7T2</accession>
<proteinExistence type="inferred from homology"/>
<evidence type="ECO:0000256" key="2">
    <source>
        <dbReference type="ARBA" id="ARBA00022857"/>
    </source>
</evidence>
<dbReference type="InterPro" id="IPR013332">
    <property type="entry name" value="KPR_N"/>
</dbReference>
<dbReference type="InterPro" id="IPR003710">
    <property type="entry name" value="ApbA"/>
</dbReference>
<dbReference type="RefSeq" id="WP_092450056.1">
    <property type="nucleotide sequence ID" value="NZ_BKAC01000007.1"/>
</dbReference>
<evidence type="ECO:0000313" key="9">
    <source>
        <dbReference type="Proteomes" id="UP000199681"/>
    </source>
</evidence>
<evidence type="ECO:0000259" key="5">
    <source>
        <dbReference type="Pfam" id="PF02558"/>
    </source>
</evidence>
<evidence type="ECO:0000256" key="1">
    <source>
        <dbReference type="ARBA" id="ARBA00007870"/>
    </source>
</evidence>
<keyword evidence="9" id="KW-1185">Reference proteome</keyword>
<keyword evidence="3 4" id="KW-0560">Oxidoreductase</keyword>
<dbReference type="SUPFAM" id="SSF51735">
    <property type="entry name" value="NAD(P)-binding Rossmann-fold domains"/>
    <property type="match status" value="1"/>
</dbReference>
<name>A0A1I3B7T2_9MICO</name>
<dbReference type="GO" id="GO:0005737">
    <property type="term" value="C:cytoplasm"/>
    <property type="evidence" value="ECO:0007669"/>
    <property type="project" value="TreeGrafter"/>
</dbReference>
<dbReference type="InterPro" id="IPR036291">
    <property type="entry name" value="NAD(P)-bd_dom_sf"/>
</dbReference>
<evidence type="ECO:0000313" key="8">
    <source>
        <dbReference type="EMBL" id="TFB83419.1"/>
    </source>
</evidence>
<dbReference type="Pfam" id="PF02558">
    <property type="entry name" value="ApbA"/>
    <property type="match status" value="1"/>
</dbReference>
<dbReference type="Proteomes" id="UP000199681">
    <property type="component" value="Unassembled WGS sequence"/>
</dbReference>
<feature type="domain" description="Ketopantoate reductase N-terminal" evidence="5">
    <location>
        <begin position="3"/>
        <end position="147"/>
    </location>
</feature>
<dbReference type="EC" id="1.1.1.169" evidence="4"/>
<reference evidence="8 10" key="2">
    <citation type="submission" date="2019-03" db="EMBL/GenBank/DDBJ databases">
        <title>Genomics of glacier-inhabiting Cryobacterium strains.</title>
        <authorList>
            <person name="Liu Q."/>
            <person name="Xin Y.-H."/>
        </authorList>
    </citation>
    <scope>NUCLEOTIDE SEQUENCE [LARGE SCALE GENOMIC DNA]</scope>
    <source>
        <strain evidence="8 10">Hh34</strain>
    </source>
</reference>
<dbReference type="Proteomes" id="UP000297963">
    <property type="component" value="Unassembled WGS sequence"/>
</dbReference>
<dbReference type="AlphaFoldDB" id="A0A1I3B7T2"/>
<gene>
    <name evidence="8" type="ORF">E3O11_11335</name>
    <name evidence="7" type="ORF">SAMN05216274_108146</name>
</gene>
<comment type="caution">
    <text evidence="8">The sequence shown here is derived from an EMBL/GenBank/DDBJ whole genome shotgun (WGS) entry which is preliminary data.</text>
</comment>
<evidence type="ECO:0000259" key="6">
    <source>
        <dbReference type="Pfam" id="PF08546"/>
    </source>
</evidence>
<keyword evidence="2 4" id="KW-0521">NADP</keyword>
<dbReference type="EMBL" id="FOPW01000008">
    <property type="protein sequence ID" value="SFH58029.1"/>
    <property type="molecule type" value="Genomic_DNA"/>
</dbReference>